<protein>
    <submittedName>
        <fullName evidence="1">Addiction module toxin RelE</fullName>
    </submittedName>
</protein>
<dbReference type="Pfam" id="PF05973">
    <property type="entry name" value="Gp49"/>
    <property type="match status" value="1"/>
</dbReference>
<gene>
    <name evidence="1" type="ORF">CJ014_22615</name>
</gene>
<evidence type="ECO:0000313" key="2">
    <source>
        <dbReference type="Proteomes" id="UP000231070"/>
    </source>
</evidence>
<organism evidence="1 2">
    <name type="scientific">Pleomorphomonas carboxyditropha</name>
    <dbReference type="NCBI Taxonomy" id="2023338"/>
    <lineage>
        <taxon>Bacteria</taxon>
        <taxon>Pseudomonadati</taxon>
        <taxon>Pseudomonadota</taxon>
        <taxon>Alphaproteobacteria</taxon>
        <taxon>Hyphomicrobiales</taxon>
        <taxon>Pleomorphomonadaceae</taxon>
        <taxon>Pleomorphomonas</taxon>
    </lineage>
</organism>
<sequence>MQWPVEYTDEFGAWWDDLTLSEQVSIDAHVRKLEQRGPNLPFPFSSGISGSRHAHMRELRVQSGGKPLRVFYAFDPRRSAILLIGGDKTGDKRFYERMIPVADDLYDEHLAELEKEKADGR</sequence>
<keyword evidence="2" id="KW-1185">Reference proteome</keyword>
<dbReference type="RefSeq" id="WP_100082782.1">
    <property type="nucleotide sequence ID" value="NZ_NQVN01000023.1"/>
</dbReference>
<accession>A0A2G9WQF1</accession>
<name>A0A2G9WQF1_9HYPH</name>
<proteinExistence type="predicted"/>
<dbReference type="AlphaFoldDB" id="A0A2G9WQF1"/>
<dbReference type="OrthoDB" id="330810at2"/>
<reference evidence="1 2" key="1">
    <citation type="submission" date="2017-08" db="EMBL/GenBank/DDBJ databases">
        <title>Pleomorphomonas carboxidotrophicus sp. nov., a new mesophilic hydrogenogenic carboxidotroph.</title>
        <authorList>
            <person name="Esquivel-Elizondo S."/>
            <person name="Krajmalnik-Brown R."/>
            <person name="Maldonado J."/>
        </authorList>
    </citation>
    <scope>NUCLEOTIDE SEQUENCE [LARGE SCALE GENOMIC DNA]</scope>
    <source>
        <strain evidence="1 2">SVCO-16</strain>
    </source>
</reference>
<evidence type="ECO:0000313" key="1">
    <source>
        <dbReference type="EMBL" id="PIO96937.1"/>
    </source>
</evidence>
<dbReference type="InterPro" id="IPR009241">
    <property type="entry name" value="HigB-like"/>
</dbReference>
<comment type="caution">
    <text evidence="1">The sequence shown here is derived from an EMBL/GenBank/DDBJ whole genome shotgun (WGS) entry which is preliminary data.</text>
</comment>
<dbReference type="Proteomes" id="UP000231070">
    <property type="component" value="Unassembled WGS sequence"/>
</dbReference>
<dbReference type="EMBL" id="NQVN01000023">
    <property type="protein sequence ID" value="PIO96937.1"/>
    <property type="molecule type" value="Genomic_DNA"/>
</dbReference>